<dbReference type="SUPFAM" id="SSF50729">
    <property type="entry name" value="PH domain-like"/>
    <property type="match status" value="1"/>
</dbReference>
<comment type="caution">
    <text evidence="3">The sequence shown here is derived from an EMBL/GenBank/DDBJ whole genome shotgun (WGS) entry which is preliminary data.</text>
</comment>
<accession>A0ABD0Z589</accession>
<feature type="compositionally biased region" description="Basic and acidic residues" evidence="1">
    <location>
        <begin position="257"/>
        <end position="283"/>
    </location>
</feature>
<dbReference type="Proteomes" id="UP001558713">
    <property type="component" value="Unassembled WGS sequence"/>
</dbReference>
<gene>
    <name evidence="3" type="ORF">V5N11_036285</name>
</gene>
<dbReference type="PANTHER" id="PTHR12847:SF9">
    <property type="entry name" value="NECAP-LIKE PROTEIN CG9132"/>
    <property type="match status" value="1"/>
</dbReference>
<dbReference type="PANTHER" id="PTHR12847">
    <property type="entry name" value="ATP-BINDING CASSETTE ABC TRANSPORTER-RELATED"/>
    <property type="match status" value="1"/>
</dbReference>
<dbReference type="Gene3D" id="2.30.29.30">
    <property type="entry name" value="Pleckstrin-homology domain (PH domain)/Phosphotyrosine-binding domain (PTB)"/>
    <property type="match status" value="1"/>
</dbReference>
<dbReference type="InterPro" id="IPR011993">
    <property type="entry name" value="PH-like_dom_sf"/>
</dbReference>
<keyword evidence="4" id="KW-1185">Reference proteome</keyword>
<feature type="compositionally biased region" description="Low complexity" evidence="1">
    <location>
        <begin position="243"/>
        <end position="256"/>
    </location>
</feature>
<feature type="domain" description="NECAP PHear" evidence="2">
    <location>
        <begin position="32"/>
        <end position="192"/>
    </location>
</feature>
<dbReference type="InterPro" id="IPR012466">
    <property type="entry name" value="NECAP_PHear"/>
</dbReference>
<feature type="compositionally biased region" description="Pro residues" evidence="1">
    <location>
        <begin position="226"/>
        <end position="236"/>
    </location>
</feature>
<protein>
    <recommendedName>
        <fullName evidence="2">NECAP PHear domain-containing protein</fullName>
    </recommendedName>
</protein>
<name>A0ABD0Z589_CARAN</name>
<organism evidence="3 4">
    <name type="scientific">Cardamine amara subsp. amara</name>
    <dbReference type="NCBI Taxonomy" id="228776"/>
    <lineage>
        <taxon>Eukaryota</taxon>
        <taxon>Viridiplantae</taxon>
        <taxon>Streptophyta</taxon>
        <taxon>Embryophyta</taxon>
        <taxon>Tracheophyta</taxon>
        <taxon>Spermatophyta</taxon>
        <taxon>Magnoliopsida</taxon>
        <taxon>eudicotyledons</taxon>
        <taxon>Gunneridae</taxon>
        <taxon>Pentapetalae</taxon>
        <taxon>rosids</taxon>
        <taxon>malvids</taxon>
        <taxon>Brassicales</taxon>
        <taxon>Brassicaceae</taxon>
        <taxon>Cardamineae</taxon>
        <taxon>Cardamine</taxon>
    </lineage>
</organism>
<evidence type="ECO:0000256" key="1">
    <source>
        <dbReference type="SAM" id="MobiDB-lite"/>
    </source>
</evidence>
<dbReference type="Pfam" id="PF07933">
    <property type="entry name" value="DUF1681"/>
    <property type="match status" value="1"/>
</dbReference>
<feature type="compositionally biased region" description="Acidic residues" evidence="1">
    <location>
        <begin position="284"/>
        <end position="293"/>
    </location>
</feature>
<dbReference type="AlphaFoldDB" id="A0ABD0Z589"/>
<feature type="region of interest" description="Disordered" evidence="1">
    <location>
        <begin position="222"/>
        <end position="299"/>
    </location>
</feature>
<evidence type="ECO:0000259" key="2">
    <source>
        <dbReference type="Pfam" id="PF07933"/>
    </source>
</evidence>
<reference evidence="3 4" key="1">
    <citation type="submission" date="2024-04" db="EMBL/GenBank/DDBJ databases">
        <title>Genome assembly C_amara_ONT_v2.</title>
        <authorList>
            <person name="Yant L."/>
            <person name="Moore C."/>
            <person name="Slenker M."/>
        </authorList>
    </citation>
    <scope>NUCLEOTIDE SEQUENCE [LARGE SCALE GENOMIC DNA]</scope>
    <source>
        <tissue evidence="3">Leaf</tissue>
    </source>
</reference>
<sequence length="299" mass="33540">MDQASSSSNMEEDKKPSTDPVTVEDNEEREAIEIALFQVPECYVYLIPPRKTAASYRADEWDVNKWAWEGALKVVSKGEECIIKLVDKTSGELYAQAFLREGEPHPVEAVIDSSRYFVLRVEEMIGGRVRHAFIGLGFRERTEAYDFQAALHDHMKYLNKKKTAEEMEQHFQNTSSVDYSLKEGETIVIQLKNRSDKDIKSKVVEKSLSNLSLEDKGKSIEAIPSIIPPPPPPGPLSPVTTAQKSPSSLPPSLRLQKSSEQHDLDTKREEEEKKEDLEAKDGGVEDAPDDDFGDFQAAG</sequence>
<evidence type="ECO:0000313" key="3">
    <source>
        <dbReference type="EMBL" id="KAL1189807.1"/>
    </source>
</evidence>
<dbReference type="FunFam" id="2.30.29.30:FF:000150">
    <property type="entry name" value="Adaptin ear-binding coat-associated protein"/>
    <property type="match status" value="1"/>
</dbReference>
<dbReference type="EMBL" id="JBANAX010000888">
    <property type="protein sequence ID" value="KAL1189807.1"/>
    <property type="molecule type" value="Genomic_DNA"/>
</dbReference>
<proteinExistence type="predicted"/>
<dbReference type="CDD" id="cd13228">
    <property type="entry name" value="PHear_NECAP"/>
    <property type="match status" value="1"/>
</dbReference>
<feature type="region of interest" description="Disordered" evidence="1">
    <location>
        <begin position="1"/>
        <end position="25"/>
    </location>
</feature>
<evidence type="ECO:0000313" key="4">
    <source>
        <dbReference type="Proteomes" id="UP001558713"/>
    </source>
</evidence>